<dbReference type="EMBL" id="PFAS01000073">
    <property type="protein sequence ID" value="PIT93491.1"/>
    <property type="molecule type" value="Genomic_DNA"/>
</dbReference>
<feature type="non-terminal residue" evidence="1">
    <location>
        <position position="1"/>
    </location>
</feature>
<proteinExistence type="predicted"/>
<protein>
    <submittedName>
        <fullName evidence="1">Uncharacterized protein</fullName>
    </submittedName>
</protein>
<reference evidence="2" key="1">
    <citation type="submission" date="2017-09" db="EMBL/GenBank/DDBJ databases">
        <title>Depth-based differentiation of microbial function through sediment-hosted aquifers and enrichment of novel symbionts in the deep terrestrial subsurface.</title>
        <authorList>
            <person name="Probst A.J."/>
            <person name="Ladd B."/>
            <person name="Jarett J.K."/>
            <person name="Geller-Mcgrath D.E."/>
            <person name="Sieber C.M.K."/>
            <person name="Emerson J.B."/>
            <person name="Anantharaman K."/>
            <person name="Thomas B.C."/>
            <person name="Malmstrom R."/>
            <person name="Stieglmeier M."/>
            <person name="Klingl A."/>
            <person name="Woyke T."/>
            <person name="Ryan C.M."/>
            <person name="Banfield J.F."/>
        </authorList>
    </citation>
    <scope>NUCLEOTIDE SEQUENCE [LARGE SCALE GENOMIC DNA]</scope>
</reference>
<comment type="caution">
    <text evidence="1">The sequence shown here is derived from an EMBL/GenBank/DDBJ whole genome shotgun (WGS) entry which is preliminary data.</text>
</comment>
<name>A0A2M6WL10_9BACT</name>
<dbReference type="Proteomes" id="UP000229335">
    <property type="component" value="Unassembled WGS sequence"/>
</dbReference>
<evidence type="ECO:0000313" key="1">
    <source>
        <dbReference type="EMBL" id="PIT93491.1"/>
    </source>
</evidence>
<evidence type="ECO:0000313" key="2">
    <source>
        <dbReference type="Proteomes" id="UP000229335"/>
    </source>
</evidence>
<gene>
    <name evidence="1" type="ORF">COU00_04060</name>
</gene>
<organism evidence="1 2">
    <name type="scientific">Candidatus Falkowbacteria bacterium CG10_big_fil_rev_8_21_14_0_10_43_11</name>
    <dbReference type="NCBI Taxonomy" id="1974568"/>
    <lineage>
        <taxon>Bacteria</taxon>
        <taxon>Candidatus Falkowiibacteriota</taxon>
    </lineage>
</organism>
<sequence length="69" mass="6902">SAGGLCLGADCKTAWSQVSGTASGWTDGGTSVYLSTLADKVGIGTDAPNKQLHIKTVTGNAEMDIQSAS</sequence>
<feature type="non-terminal residue" evidence="1">
    <location>
        <position position="69"/>
    </location>
</feature>
<accession>A0A2M6WL10</accession>
<dbReference type="AlphaFoldDB" id="A0A2M6WL10"/>